<dbReference type="GO" id="GO:0007165">
    <property type="term" value="P:signal transduction"/>
    <property type="evidence" value="ECO:0007669"/>
    <property type="project" value="UniProtKB-KW"/>
</dbReference>
<feature type="domain" description="HAMP" evidence="7">
    <location>
        <begin position="256"/>
        <end position="309"/>
    </location>
</feature>
<dbReference type="GO" id="GO:0005886">
    <property type="term" value="C:plasma membrane"/>
    <property type="evidence" value="ECO:0007669"/>
    <property type="project" value="TreeGrafter"/>
</dbReference>
<dbReference type="Pfam" id="PF00015">
    <property type="entry name" value="MCPsignal"/>
    <property type="match status" value="1"/>
</dbReference>
<dbReference type="InterPro" id="IPR004089">
    <property type="entry name" value="MCPsignal_dom"/>
</dbReference>
<evidence type="ECO:0000256" key="2">
    <source>
        <dbReference type="ARBA" id="ARBA00022500"/>
    </source>
</evidence>
<protein>
    <submittedName>
        <fullName evidence="8">Methyl-accepting chemotaxis protein</fullName>
    </submittedName>
</protein>
<dbReference type="RefSeq" id="WP_072907438.1">
    <property type="nucleotide sequence ID" value="NZ_FQZT01000004.1"/>
</dbReference>
<dbReference type="SUPFAM" id="SSF158472">
    <property type="entry name" value="HAMP domain-like"/>
    <property type="match status" value="1"/>
</dbReference>
<dbReference type="GO" id="GO:0004888">
    <property type="term" value="F:transmembrane signaling receptor activity"/>
    <property type="evidence" value="ECO:0007669"/>
    <property type="project" value="TreeGrafter"/>
</dbReference>
<evidence type="ECO:0000313" key="8">
    <source>
        <dbReference type="EMBL" id="SHJ07911.1"/>
    </source>
</evidence>
<evidence type="ECO:0000256" key="3">
    <source>
        <dbReference type="ARBA" id="ARBA00029447"/>
    </source>
</evidence>
<dbReference type="Pfam" id="PF00672">
    <property type="entry name" value="HAMP"/>
    <property type="match status" value="1"/>
</dbReference>
<dbReference type="STRING" id="1122189.SAMN02745165_01504"/>
<keyword evidence="2" id="KW-0145">Chemotaxis</keyword>
<dbReference type="PROSITE" id="PS50111">
    <property type="entry name" value="CHEMOTAXIS_TRANSDUC_2"/>
    <property type="match status" value="1"/>
</dbReference>
<dbReference type="InterPro" id="IPR003660">
    <property type="entry name" value="HAMP_dom"/>
</dbReference>
<dbReference type="SMART" id="SM00304">
    <property type="entry name" value="HAMP"/>
    <property type="match status" value="2"/>
</dbReference>
<comment type="subcellular location">
    <subcellularLocation>
        <location evidence="1">Membrane</location>
    </subcellularLocation>
</comment>
<organism evidence="8 9">
    <name type="scientific">Malonomonas rubra DSM 5091</name>
    <dbReference type="NCBI Taxonomy" id="1122189"/>
    <lineage>
        <taxon>Bacteria</taxon>
        <taxon>Pseudomonadati</taxon>
        <taxon>Thermodesulfobacteriota</taxon>
        <taxon>Desulfuromonadia</taxon>
        <taxon>Desulfuromonadales</taxon>
        <taxon>Geopsychrobacteraceae</taxon>
        <taxon>Malonomonas</taxon>
    </lineage>
</organism>
<feature type="domain" description="Methyl-accepting transducer" evidence="6">
    <location>
        <begin position="354"/>
        <end position="583"/>
    </location>
</feature>
<dbReference type="CDD" id="cd11386">
    <property type="entry name" value="MCP_signal"/>
    <property type="match status" value="1"/>
</dbReference>
<dbReference type="EMBL" id="FQZT01000004">
    <property type="protein sequence ID" value="SHJ07911.1"/>
    <property type="molecule type" value="Genomic_DNA"/>
</dbReference>
<accession>A0A1M6GD91</accession>
<dbReference type="Gene3D" id="1.10.287.950">
    <property type="entry name" value="Methyl-accepting chemotaxis protein"/>
    <property type="match status" value="1"/>
</dbReference>
<dbReference type="Proteomes" id="UP000184171">
    <property type="component" value="Unassembled WGS sequence"/>
</dbReference>
<evidence type="ECO:0000259" key="7">
    <source>
        <dbReference type="PROSITE" id="PS50885"/>
    </source>
</evidence>
<sequence>MAQPAQSKFQLKIFHKMSLIAALGLIGMLALGGIGYWSTTNIDTTAVNALDRNGEIRANLVSSYDKALESESLARELGSLNQRLIELMDMVITGPARGVTEQQIMTAAKKLAKDAEMVHKVPGSDAAFGKTKNSIGKVTVSNVVDVATLLEFELPDLFALMDDRQAFKARQGEIALSMASMYYFIAKNLQGLAENSLAEVKSAKQSLKTALADADTEMVAIKQDLHDTASQAGMSLMVVFVITIVVLGIIYGLFALSITRPLTETVEMARSLRAGRVSARLKGSERGDEFGSMARALNEFADELEHEVVDAMQSLANGNFNIEIHAKDEQDIVRAALKQTADKLSGTMHEILSASEQIASGSEQVADSAQQLSHGATTSAASLEEISASMNVMSQQIQASAGNAEQANGLSTTAKKTAESGNQKMQQMVNAMVEIRESGQGISKIIKAIDEIAFQTNLLALNAAVEAARAGQHGKGFAVVAEEVRNLAARSAKAANETTALIQGSVEKTENGVQIADETASALSEIVTAITKVSDLVGEITTASKDQANGIAEVNTGLNQIDQVIQTNTANSEESAATSEELSAQAARLNQLLSQFTLQGDMRMAQSAQAHNPAAPQALSWADM</sequence>
<dbReference type="AlphaFoldDB" id="A0A1M6GD91"/>
<dbReference type="GO" id="GO:0006935">
    <property type="term" value="P:chemotaxis"/>
    <property type="evidence" value="ECO:0007669"/>
    <property type="project" value="UniProtKB-KW"/>
</dbReference>
<dbReference type="PROSITE" id="PS50885">
    <property type="entry name" value="HAMP"/>
    <property type="match status" value="1"/>
</dbReference>
<feature type="transmembrane region" description="Helical" evidence="5">
    <location>
        <begin position="20"/>
        <end position="38"/>
    </location>
</feature>
<gene>
    <name evidence="8" type="ORF">SAMN02745165_01504</name>
</gene>
<keyword evidence="5" id="KW-1133">Transmembrane helix</keyword>
<dbReference type="CDD" id="cd06225">
    <property type="entry name" value="HAMP"/>
    <property type="match status" value="1"/>
</dbReference>
<proteinExistence type="inferred from homology"/>
<dbReference type="SMART" id="SM00283">
    <property type="entry name" value="MA"/>
    <property type="match status" value="1"/>
</dbReference>
<dbReference type="OrthoDB" id="5390518at2"/>
<keyword evidence="5" id="KW-0812">Transmembrane</keyword>
<feature type="transmembrane region" description="Helical" evidence="5">
    <location>
        <begin position="232"/>
        <end position="254"/>
    </location>
</feature>
<dbReference type="FunFam" id="1.10.287.950:FF:000001">
    <property type="entry name" value="Methyl-accepting chemotaxis sensory transducer"/>
    <property type="match status" value="1"/>
</dbReference>
<keyword evidence="4" id="KW-0807">Transducer</keyword>
<evidence type="ECO:0000256" key="1">
    <source>
        <dbReference type="ARBA" id="ARBA00004370"/>
    </source>
</evidence>
<evidence type="ECO:0000313" key="9">
    <source>
        <dbReference type="Proteomes" id="UP000184171"/>
    </source>
</evidence>
<evidence type="ECO:0000259" key="6">
    <source>
        <dbReference type="PROSITE" id="PS50111"/>
    </source>
</evidence>
<evidence type="ECO:0000256" key="5">
    <source>
        <dbReference type="SAM" id="Phobius"/>
    </source>
</evidence>
<dbReference type="Gene3D" id="6.10.340.10">
    <property type="match status" value="1"/>
</dbReference>
<name>A0A1M6GD91_MALRU</name>
<keyword evidence="5" id="KW-0472">Membrane</keyword>
<dbReference type="PANTHER" id="PTHR43531:SF11">
    <property type="entry name" value="METHYL-ACCEPTING CHEMOTAXIS PROTEIN 3"/>
    <property type="match status" value="1"/>
</dbReference>
<dbReference type="InterPro" id="IPR051310">
    <property type="entry name" value="MCP_chemotaxis"/>
</dbReference>
<reference evidence="8 9" key="1">
    <citation type="submission" date="2016-11" db="EMBL/GenBank/DDBJ databases">
        <authorList>
            <person name="Jaros S."/>
            <person name="Januszkiewicz K."/>
            <person name="Wedrychowicz H."/>
        </authorList>
    </citation>
    <scope>NUCLEOTIDE SEQUENCE [LARGE SCALE GENOMIC DNA]</scope>
    <source>
        <strain evidence="8 9">DSM 5091</strain>
    </source>
</reference>
<evidence type="ECO:0000256" key="4">
    <source>
        <dbReference type="PROSITE-ProRule" id="PRU00284"/>
    </source>
</evidence>
<dbReference type="PANTHER" id="PTHR43531">
    <property type="entry name" value="PROTEIN ICFG"/>
    <property type="match status" value="1"/>
</dbReference>
<comment type="similarity">
    <text evidence="3">Belongs to the methyl-accepting chemotaxis (MCP) protein family.</text>
</comment>
<dbReference type="SUPFAM" id="SSF58104">
    <property type="entry name" value="Methyl-accepting chemotaxis protein (MCP) signaling domain"/>
    <property type="match status" value="1"/>
</dbReference>
<keyword evidence="9" id="KW-1185">Reference proteome</keyword>